<dbReference type="InterPro" id="IPR029058">
    <property type="entry name" value="AB_hydrolase_fold"/>
</dbReference>
<comment type="caution">
    <text evidence="2">The sequence shown here is derived from an EMBL/GenBank/DDBJ whole genome shotgun (WGS) entry which is preliminary data.</text>
</comment>
<keyword evidence="3" id="KW-1185">Reference proteome</keyword>
<keyword evidence="2" id="KW-0378">Hydrolase</keyword>
<dbReference type="InterPro" id="IPR050266">
    <property type="entry name" value="AB_hydrolase_sf"/>
</dbReference>
<accession>A0ABQ2FUP5</accession>
<dbReference type="Gene3D" id="3.40.50.1820">
    <property type="entry name" value="alpha/beta hydrolase"/>
    <property type="match status" value="1"/>
</dbReference>
<feature type="domain" description="AB hydrolase-1" evidence="1">
    <location>
        <begin position="18"/>
        <end position="235"/>
    </location>
</feature>
<dbReference type="PRINTS" id="PR00111">
    <property type="entry name" value="ABHYDROLASE"/>
</dbReference>
<dbReference type="Proteomes" id="UP000648663">
    <property type="component" value="Unassembled WGS sequence"/>
</dbReference>
<dbReference type="Pfam" id="PF00561">
    <property type="entry name" value="Abhydrolase_1"/>
    <property type="match status" value="1"/>
</dbReference>
<protein>
    <submittedName>
        <fullName evidence="2">Alpha/beta hydrolase fold protein</fullName>
    </submittedName>
</protein>
<dbReference type="InterPro" id="IPR000073">
    <property type="entry name" value="AB_hydrolase_1"/>
</dbReference>
<reference evidence="3" key="1">
    <citation type="journal article" date="2019" name="Int. J. Syst. Evol. Microbiol.">
        <title>The Global Catalogue of Microorganisms (GCM) 10K type strain sequencing project: providing services to taxonomists for standard genome sequencing and annotation.</title>
        <authorList>
            <consortium name="The Broad Institute Genomics Platform"/>
            <consortium name="The Broad Institute Genome Sequencing Center for Infectious Disease"/>
            <person name="Wu L."/>
            <person name="Ma J."/>
        </authorList>
    </citation>
    <scope>NUCLEOTIDE SEQUENCE [LARGE SCALE GENOMIC DNA]</scope>
    <source>
        <strain evidence="3">CGMCC 4.5581</strain>
    </source>
</reference>
<dbReference type="PANTHER" id="PTHR43798">
    <property type="entry name" value="MONOACYLGLYCEROL LIPASE"/>
    <property type="match status" value="1"/>
</dbReference>
<evidence type="ECO:0000259" key="1">
    <source>
        <dbReference type="Pfam" id="PF00561"/>
    </source>
</evidence>
<dbReference type="GO" id="GO:0016787">
    <property type="term" value="F:hydrolase activity"/>
    <property type="evidence" value="ECO:0007669"/>
    <property type="project" value="UniProtKB-KW"/>
</dbReference>
<gene>
    <name evidence="2" type="ORF">GCM10011589_10100</name>
</gene>
<evidence type="ECO:0000313" key="3">
    <source>
        <dbReference type="Proteomes" id="UP000648663"/>
    </source>
</evidence>
<proteinExistence type="predicted"/>
<dbReference type="PANTHER" id="PTHR43798:SF33">
    <property type="entry name" value="HYDROLASE, PUTATIVE (AFU_ORTHOLOGUE AFUA_2G14860)-RELATED"/>
    <property type="match status" value="1"/>
</dbReference>
<dbReference type="EMBL" id="BMMI01000002">
    <property type="protein sequence ID" value="GGL56058.1"/>
    <property type="molecule type" value="Genomic_DNA"/>
</dbReference>
<dbReference type="SUPFAM" id="SSF53474">
    <property type="entry name" value="alpha/beta-Hydrolases"/>
    <property type="match status" value="1"/>
</dbReference>
<name>A0ABQ2FUP5_9ACTN</name>
<organism evidence="2 3">
    <name type="scientific">Modestobacter marinus</name>
    <dbReference type="NCBI Taxonomy" id="477641"/>
    <lineage>
        <taxon>Bacteria</taxon>
        <taxon>Bacillati</taxon>
        <taxon>Actinomycetota</taxon>
        <taxon>Actinomycetes</taxon>
        <taxon>Geodermatophilales</taxon>
        <taxon>Geodermatophilaceae</taxon>
        <taxon>Modestobacter</taxon>
    </lineage>
</organism>
<evidence type="ECO:0000313" key="2">
    <source>
        <dbReference type="EMBL" id="GGL56058.1"/>
    </source>
</evidence>
<sequence>MQVGDIAVAVQEYGDGEPLLVVNGTSQSLGFWADLAQGWAGDHRVITYDLRGMGGSERGSGPFSVASLATDALGLLDALEIERAHVLGYSLGSAIAQELVLAAPDRVVSLVLYCTWARTDGFQRAMMTGLAHPWRTGDLAAALGALGVAFSPQLLDSPEFGALIEELLPLFPSTEQQIRTTAEQWDADLAHDTLDRLGRITAPTLVIAGEQDLLTPPWHGQQVAAAIPGARLEMFTGPGSSHALGVERAAEFVPLVSGFLAEHRTS</sequence>